<gene>
    <name evidence="1" type="ORF">METZ01_LOCUS8881</name>
</gene>
<dbReference type="AlphaFoldDB" id="A0A381NNC6"/>
<evidence type="ECO:0000313" key="1">
    <source>
        <dbReference type="EMBL" id="SUZ56027.1"/>
    </source>
</evidence>
<reference evidence="1" key="1">
    <citation type="submission" date="2018-05" db="EMBL/GenBank/DDBJ databases">
        <authorList>
            <person name="Lanie J.A."/>
            <person name="Ng W.-L."/>
            <person name="Kazmierczak K.M."/>
            <person name="Andrzejewski T.M."/>
            <person name="Davidsen T.M."/>
            <person name="Wayne K.J."/>
            <person name="Tettelin H."/>
            <person name="Glass J.I."/>
            <person name="Rusch D."/>
            <person name="Podicherti R."/>
            <person name="Tsui H.-C.T."/>
            <person name="Winkler M.E."/>
        </authorList>
    </citation>
    <scope>NUCLEOTIDE SEQUENCE</scope>
</reference>
<proteinExistence type="predicted"/>
<dbReference type="EMBL" id="UINC01000476">
    <property type="protein sequence ID" value="SUZ56027.1"/>
    <property type="molecule type" value="Genomic_DNA"/>
</dbReference>
<name>A0A381NNC6_9ZZZZ</name>
<organism evidence="1">
    <name type="scientific">marine metagenome</name>
    <dbReference type="NCBI Taxonomy" id="408172"/>
    <lineage>
        <taxon>unclassified sequences</taxon>
        <taxon>metagenomes</taxon>
        <taxon>ecological metagenomes</taxon>
    </lineage>
</organism>
<protein>
    <recommendedName>
        <fullName evidence="2">HNH domain-containing protein</fullName>
    </recommendedName>
</protein>
<accession>A0A381NNC6</accession>
<sequence length="105" mass="12613">MTNTHYNKYKDTIKKVARRNYRKRVAWLNDYLADESCVHCGESETVCLKFYPHDVEIRKQTKRKGMNQESRKDVIELIEKSRIVCSNCWIKLDYDLIDPKYSFLS</sequence>
<evidence type="ECO:0008006" key="2">
    <source>
        <dbReference type="Google" id="ProtNLM"/>
    </source>
</evidence>